<dbReference type="HOGENOM" id="CLU_3189762_0_0_9"/>
<gene>
    <name evidence="1" type="ORF">HMPREF1557_00622</name>
</gene>
<dbReference type="AlphaFoldDB" id="U2JCG9"/>
<dbReference type="EMBL" id="AWVA01000030">
    <property type="protein sequence ID" value="ERJ77732.1"/>
    <property type="molecule type" value="Genomic_DNA"/>
</dbReference>
<protein>
    <submittedName>
        <fullName evidence="1">Uncharacterized protein</fullName>
    </submittedName>
</protein>
<reference evidence="1 2" key="1">
    <citation type="submission" date="2013-06" db="EMBL/GenBank/DDBJ databases">
        <authorList>
            <person name="Weinstock G."/>
            <person name="Sodergren E."/>
            <person name="Lobos E.A."/>
            <person name="Fulton L."/>
            <person name="Fulton R."/>
            <person name="Courtney L."/>
            <person name="Fronick C."/>
            <person name="O'Laughlin M."/>
            <person name="Godfrey J."/>
            <person name="Wilson R.M."/>
            <person name="Miner T."/>
            <person name="Farmer C."/>
            <person name="Delehaunty K."/>
            <person name="Cordes M."/>
            <person name="Minx P."/>
            <person name="Tomlinson C."/>
            <person name="Chen J."/>
            <person name="Wollam A."/>
            <person name="Pepin K.H."/>
            <person name="Bhonagiri V."/>
            <person name="Zhang X."/>
            <person name="Warren W."/>
            <person name="Mitreva M."/>
            <person name="Mardis E.R."/>
            <person name="Wilson R.K."/>
        </authorList>
    </citation>
    <scope>NUCLEOTIDE SEQUENCE [LARGE SCALE GENOMIC DNA]</scope>
    <source>
        <strain evidence="1 2">W1703</strain>
    </source>
</reference>
<name>U2JCG9_9STRE</name>
<sequence length="46" mass="5610">MENIKNETFKIFPSPKEILKEKRFLRDAQLLSRSLRNCFLYSKTKF</sequence>
<evidence type="ECO:0000313" key="2">
    <source>
        <dbReference type="Proteomes" id="UP000016617"/>
    </source>
</evidence>
<evidence type="ECO:0000313" key="1">
    <source>
        <dbReference type="EMBL" id="ERJ77732.1"/>
    </source>
</evidence>
<proteinExistence type="predicted"/>
<comment type="caution">
    <text evidence="1">The sequence shown here is derived from an EMBL/GenBank/DDBJ whole genome shotgun (WGS) entry which is preliminary data.</text>
</comment>
<dbReference type="Proteomes" id="UP000016617">
    <property type="component" value="Unassembled WGS sequence"/>
</dbReference>
<organism evidence="1 2">
    <name type="scientific">Streptococcus sobrinus W1703</name>
    <dbReference type="NCBI Taxonomy" id="1227275"/>
    <lineage>
        <taxon>Bacteria</taxon>
        <taxon>Bacillati</taxon>
        <taxon>Bacillota</taxon>
        <taxon>Bacilli</taxon>
        <taxon>Lactobacillales</taxon>
        <taxon>Streptococcaceae</taxon>
        <taxon>Streptococcus</taxon>
    </lineage>
</organism>
<accession>U2JCG9</accession>